<dbReference type="GO" id="GO:0044284">
    <property type="term" value="C:mitochondrial crista junction"/>
    <property type="evidence" value="ECO:0007669"/>
    <property type="project" value="InterPro"/>
</dbReference>
<keyword evidence="6" id="KW-1133">Transmembrane helix</keyword>
<evidence type="ECO:0000313" key="14">
    <source>
        <dbReference type="Proteomes" id="UP000310066"/>
    </source>
</evidence>
<keyword evidence="12" id="KW-0732">Signal</keyword>
<evidence type="ECO:0000256" key="9">
    <source>
        <dbReference type="ARBA" id="ARBA00032159"/>
    </source>
</evidence>
<keyword evidence="8" id="KW-0472">Membrane</keyword>
<evidence type="ECO:0000256" key="6">
    <source>
        <dbReference type="ARBA" id="ARBA00022989"/>
    </source>
</evidence>
<evidence type="ECO:0000256" key="8">
    <source>
        <dbReference type="ARBA" id="ARBA00023136"/>
    </source>
</evidence>
<evidence type="ECO:0000256" key="3">
    <source>
        <dbReference type="ARBA" id="ARBA00009188"/>
    </source>
</evidence>
<dbReference type="InterPro" id="IPR031463">
    <property type="entry name" value="Mic12"/>
</dbReference>
<evidence type="ECO:0000256" key="10">
    <source>
        <dbReference type="ARBA" id="ARBA00032985"/>
    </source>
</evidence>
<feature type="chain" id="PRO_5020966305" description="MICOS complex subunit MIC12" evidence="12">
    <location>
        <begin position="24"/>
        <end position="122"/>
    </location>
</feature>
<keyword evidence="5" id="KW-0812">Transmembrane</keyword>
<evidence type="ECO:0000256" key="11">
    <source>
        <dbReference type="RuleBase" id="RU363010"/>
    </source>
</evidence>
<dbReference type="Pfam" id="PF17050">
    <property type="entry name" value="AIM5"/>
    <property type="match status" value="1"/>
</dbReference>
<organism evidence="13 14">
    <name type="scientific">Friedmanniomyces endolithicus</name>
    <dbReference type="NCBI Taxonomy" id="329885"/>
    <lineage>
        <taxon>Eukaryota</taxon>
        <taxon>Fungi</taxon>
        <taxon>Dikarya</taxon>
        <taxon>Ascomycota</taxon>
        <taxon>Pezizomycotina</taxon>
        <taxon>Dothideomycetes</taxon>
        <taxon>Dothideomycetidae</taxon>
        <taxon>Mycosphaerellales</taxon>
        <taxon>Teratosphaeriaceae</taxon>
        <taxon>Friedmanniomyces</taxon>
    </lineage>
</organism>
<comment type="similarity">
    <text evidence="3 11">Belongs to the MICOS complex subunit Mic12 family.</text>
</comment>
<evidence type="ECO:0000256" key="5">
    <source>
        <dbReference type="ARBA" id="ARBA00022692"/>
    </source>
</evidence>
<evidence type="ECO:0000256" key="2">
    <source>
        <dbReference type="ARBA" id="ARBA00004370"/>
    </source>
</evidence>
<comment type="function">
    <text evidence="1 11">Component of the MICOS complex, a large protein complex of the mitochondrial inner membrane that plays crucial roles in the maintenance of crista junctions, inner membrane architecture, and formation of contact sites to the outer membrane.</text>
</comment>
<gene>
    <name evidence="13" type="ORF">B0A54_01003</name>
</gene>
<evidence type="ECO:0000313" key="13">
    <source>
        <dbReference type="EMBL" id="TKA48927.1"/>
    </source>
</evidence>
<dbReference type="GO" id="GO:0061617">
    <property type="term" value="C:MICOS complex"/>
    <property type="evidence" value="ECO:0007669"/>
    <property type="project" value="UniProtKB-UniRule"/>
</dbReference>
<keyword evidence="11" id="KW-0999">Mitochondrion inner membrane</keyword>
<dbReference type="GO" id="GO:0042407">
    <property type="term" value="P:cristae formation"/>
    <property type="evidence" value="ECO:0007669"/>
    <property type="project" value="InterPro"/>
</dbReference>
<reference evidence="13 14" key="1">
    <citation type="submission" date="2017-03" db="EMBL/GenBank/DDBJ databases">
        <title>Genomes of endolithic fungi from Antarctica.</title>
        <authorList>
            <person name="Coleine C."/>
            <person name="Masonjones S."/>
            <person name="Stajich J.E."/>
        </authorList>
    </citation>
    <scope>NUCLEOTIDE SEQUENCE [LARGE SCALE GENOMIC DNA]</scope>
    <source>
        <strain evidence="13 14">CCFEE 5311</strain>
    </source>
</reference>
<evidence type="ECO:0000256" key="12">
    <source>
        <dbReference type="SAM" id="SignalP"/>
    </source>
</evidence>
<dbReference type="EMBL" id="NAJP01000002">
    <property type="protein sequence ID" value="TKA48927.1"/>
    <property type="molecule type" value="Genomic_DNA"/>
</dbReference>
<comment type="subcellular location">
    <subcellularLocation>
        <location evidence="2">Membrane</location>
    </subcellularLocation>
    <subcellularLocation>
        <location evidence="11">Mitochondrion inner membrane</location>
        <topology evidence="11">Single-pass membrane protein</topology>
    </subcellularLocation>
</comment>
<sequence>MGFTTGLLGGLTLTTALIHVSLSIHARNRIAQSAHLHQQSIILNQLVDGPPLPLPAPAPRVVQAGVWETAKDRWNAELEGNVKKLHSTDWDGVRDQVEEVVSRTWRRAFQKSRESVAEAGGK</sequence>
<protein>
    <recommendedName>
        <fullName evidence="4 11">MICOS complex subunit MIC12</fullName>
    </recommendedName>
    <alternativeName>
        <fullName evidence="10 11">Altered inheritance of mitochondria protein 5, mitochondrial</fullName>
    </alternativeName>
    <alternativeName>
        <fullName evidence="9 11">Found in mitochondrial proteome protein 51</fullName>
    </alternativeName>
</protein>
<evidence type="ECO:0000256" key="7">
    <source>
        <dbReference type="ARBA" id="ARBA00023128"/>
    </source>
</evidence>
<dbReference type="Proteomes" id="UP000310066">
    <property type="component" value="Unassembled WGS sequence"/>
</dbReference>
<feature type="signal peptide" evidence="12">
    <location>
        <begin position="1"/>
        <end position="23"/>
    </location>
</feature>
<comment type="subunit">
    <text evidence="11">Component of the mitochondrial contact site and cristae organizing system (MICOS) complex.</text>
</comment>
<evidence type="ECO:0000256" key="4">
    <source>
        <dbReference type="ARBA" id="ARBA00018170"/>
    </source>
</evidence>
<comment type="caution">
    <text evidence="13">The sequence shown here is derived from an EMBL/GenBank/DDBJ whole genome shotgun (WGS) entry which is preliminary data.</text>
</comment>
<accession>A0A4U0VI30</accession>
<dbReference type="AlphaFoldDB" id="A0A4U0VI30"/>
<dbReference type="STRING" id="329885.A0A4U0VI30"/>
<name>A0A4U0VI30_9PEZI</name>
<dbReference type="OrthoDB" id="4037694at2759"/>
<proteinExistence type="inferred from homology"/>
<evidence type="ECO:0000256" key="1">
    <source>
        <dbReference type="ARBA" id="ARBA00002689"/>
    </source>
</evidence>
<keyword evidence="7 11" id="KW-0496">Mitochondrion</keyword>